<feature type="region of interest" description="Disordered" evidence="1">
    <location>
        <begin position="876"/>
        <end position="895"/>
    </location>
</feature>
<feature type="region of interest" description="Disordered" evidence="1">
    <location>
        <begin position="1137"/>
        <end position="1188"/>
    </location>
</feature>
<dbReference type="InterPro" id="IPR036366">
    <property type="entry name" value="PGBDSf"/>
</dbReference>
<sequence>MNSPERHVFEWHHCIEQNKAFDRSPLLQKLKAMGLHDLDSPRNTIYLPDDKVLAGTLGVSPHTGGHFKAYSDGVLFQLNEISATKDGKAALNGDRAAAERVVERVHHLQDTLKVALINGDVYTNTPAGMTSAQSRLKTQDFFDDVEGYARSHATQISQVNKLPMPESEWAAVVQSEKNVLATVRAVNQPSLKPTKGEGIDGHLTLRDAINQAHGAGRLTVSESSVTELRATFALHIEADLATTERSATRAIGRGAAIKAVVGAGLVAGVVDAAEAGERTARSLAQDNPLAAQSQMAHYAGVGVGGWVGGAASGLAAGSWTGPGVIGFIAVGAISGSYVGEKAAKMWDDHRVFNQTDRDDVDWSFNGRQWVRDQQADLRDDGADKPVEQEFSALPEKARELSYRASNAATALALAPRNLEPPRDPYTLRAVRSDTPSLQRADWEHNPRTGEWNRDVVIGFEQRGVPMTRSETATPERAEELNAVSEQVIRDNIANGPAPIAARYDLAYTSAGWASFGAKLPAVSAVLNADTLTASDGNQYRHNDRGQWHREGESGDIAQGNLRLELDRTRAALEPQLAQHKQQTAAIPQWQPPTREEQDRDNLVSTYHAFGVKPDPEHLAAALEAVERTRDVHGIDRATSSLSLEPNAEKKYDVNSPITHLRADSAGVVHVAAVTSRDEIALAMVDLRAPPALIPDTPELRIAALSPQQREAQEQALREANREGLSHDRVQQVAQQAAAQATSPAAPRADSIPIDRPSAHTEAPSVTLTDSSPERERSFSPAPAVVAAAPTVELAPEPEPAKPEPTPQAETPAPAQHQAAPANVVSPVTRSEPARPAPDAAVNPPSAAASAPDDVLRPGSEGQEVKFLQYRLDRVGYRGPEGEPLPQTGQYDAKTEQAVRQFQRDQGIADTGMTDPATQQALSAAQHARIESSKVGGADAPEPLQEPLRTAPRAEPLATAAPAAVATPPPYEAPTRPVHEHRPPTAASDDTQDARFPDRSPPETQSRSPSRETASNESAVTAQTHEPPPVTEPFAYAPGHAASSRATARHEEDRTHEPARSAPDRPPEPFDLSQLSLKDQAMFARIRGGAPNVSDETVALAMVEAKRNGIPDVDRLGQVGVADGTLWVGSVTPGYRAGVDAKGPAPPMQDSLREAQTLSQHYEQQQTQERALTEQQQNQKQTDAMRPQL</sequence>
<reference evidence="3 4" key="1">
    <citation type="journal article" date="2015" name="BMC Genomics">
        <title>Comparative genomics and metabolic profiling of the genus Lysobacter.</title>
        <authorList>
            <person name="de Bruijn I."/>
            <person name="Cheng X."/>
            <person name="de Jager V."/>
            <person name="Exposito R.G."/>
            <person name="Watrous J."/>
            <person name="Patel N."/>
            <person name="Postma J."/>
            <person name="Dorrestein P.C."/>
            <person name="Kobayashi D."/>
            <person name="Raaijmakers J.M."/>
        </authorList>
    </citation>
    <scope>NUCLEOTIDE SEQUENCE [LARGE SCALE GENOMIC DNA]</scope>
    <source>
        <strain evidence="3 4">76</strain>
    </source>
</reference>
<dbReference type="AlphaFoldDB" id="A0A0S2F7G3"/>
<dbReference type="RefSeq" id="WP_082647724.1">
    <property type="nucleotide sequence ID" value="NZ_CP011129.1"/>
</dbReference>
<feature type="region of interest" description="Disordered" evidence="1">
    <location>
        <begin position="793"/>
        <end position="863"/>
    </location>
</feature>
<dbReference type="InterPro" id="IPR002477">
    <property type="entry name" value="Peptidoglycan-bd-like"/>
</dbReference>
<proteinExistence type="predicted"/>
<dbReference type="Pfam" id="PF01471">
    <property type="entry name" value="PG_binding_1"/>
    <property type="match status" value="1"/>
</dbReference>
<dbReference type="Gene3D" id="1.10.101.10">
    <property type="entry name" value="PGBD-like superfamily/PGBD"/>
    <property type="match status" value="1"/>
</dbReference>
<evidence type="ECO:0000259" key="2">
    <source>
        <dbReference type="Pfam" id="PF01471"/>
    </source>
</evidence>
<dbReference type="Proteomes" id="UP000060787">
    <property type="component" value="Chromosome"/>
</dbReference>
<evidence type="ECO:0000313" key="3">
    <source>
        <dbReference type="EMBL" id="ALN79456.1"/>
    </source>
</evidence>
<dbReference type="KEGG" id="lab:LA76x_1298"/>
<feature type="region of interest" description="Disordered" evidence="1">
    <location>
        <begin position="905"/>
        <end position="1075"/>
    </location>
</feature>
<gene>
    <name evidence="3" type="ORF">LA76x_1298</name>
</gene>
<feature type="compositionally biased region" description="Basic and acidic residues" evidence="1">
    <location>
        <begin position="1047"/>
        <end position="1067"/>
    </location>
</feature>
<feature type="compositionally biased region" description="Low complexity" evidence="1">
    <location>
        <begin position="806"/>
        <end position="821"/>
    </location>
</feature>
<name>A0A0S2F7G3_LYSAN</name>
<feature type="compositionally biased region" description="Low complexity" evidence="1">
    <location>
        <begin position="730"/>
        <end position="740"/>
    </location>
</feature>
<feature type="domain" description="Peptidoglycan binding-like" evidence="2">
    <location>
        <begin position="861"/>
        <end position="921"/>
    </location>
</feature>
<organism evidence="3 4">
    <name type="scientific">Lysobacter antibioticus</name>
    <dbReference type="NCBI Taxonomy" id="84531"/>
    <lineage>
        <taxon>Bacteria</taxon>
        <taxon>Pseudomonadati</taxon>
        <taxon>Pseudomonadota</taxon>
        <taxon>Gammaproteobacteria</taxon>
        <taxon>Lysobacterales</taxon>
        <taxon>Lysobacteraceae</taxon>
        <taxon>Lysobacter</taxon>
    </lineage>
</organism>
<dbReference type="SUPFAM" id="SSF47090">
    <property type="entry name" value="PGBD-like"/>
    <property type="match status" value="1"/>
</dbReference>
<feature type="compositionally biased region" description="Basic and acidic residues" evidence="1">
    <location>
        <begin position="710"/>
        <end position="729"/>
    </location>
</feature>
<dbReference type="InterPro" id="IPR036365">
    <property type="entry name" value="PGBD-like_sf"/>
</dbReference>
<dbReference type="PATRIC" id="fig|84531.8.peg.1323"/>
<protein>
    <submittedName>
        <fullName evidence="3">Putative peptidoglycan binding domain protein</fullName>
    </submittedName>
</protein>
<evidence type="ECO:0000313" key="4">
    <source>
        <dbReference type="Proteomes" id="UP000060787"/>
    </source>
</evidence>
<accession>A0A0S2F7G3</accession>
<feature type="compositionally biased region" description="Polar residues" evidence="1">
    <location>
        <begin position="1153"/>
        <end position="1181"/>
    </location>
</feature>
<feature type="compositionally biased region" description="Basic and acidic residues" evidence="1">
    <location>
        <begin position="991"/>
        <end position="1000"/>
    </location>
</feature>
<feature type="compositionally biased region" description="Low complexity" evidence="1">
    <location>
        <begin position="949"/>
        <end position="965"/>
    </location>
</feature>
<dbReference type="STRING" id="84531.LA76x_1298"/>
<feature type="compositionally biased region" description="Polar residues" evidence="1">
    <location>
        <begin position="1001"/>
        <end position="1023"/>
    </location>
</feature>
<feature type="compositionally biased region" description="Low complexity" evidence="1">
    <location>
        <begin position="836"/>
        <end position="852"/>
    </location>
</feature>
<keyword evidence="4" id="KW-1185">Reference proteome</keyword>
<feature type="region of interest" description="Disordered" evidence="1">
    <location>
        <begin position="706"/>
        <end position="781"/>
    </location>
</feature>
<dbReference type="EMBL" id="CP011129">
    <property type="protein sequence ID" value="ALN79456.1"/>
    <property type="molecule type" value="Genomic_DNA"/>
</dbReference>
<evidence type="ECO:0000256" key="1">
    <source>
        <dbReference type="SAM" id="MobiDB-lite"/>
    </source>
</evidence>